<dbReference type="InterPro" id="IPR002908">
    <property type="entry name" value="Frataxin/CyaY"/>
</dbReference>
<keyword evidence="5" id="KW-0813">Transport</keyword>
<proteinExistence type="inferred from homology"/>
<dbReference type="GO" id="GO:0016226">
    <property type="term" value="P:iron-sulfur cluster assembly"/>
    <property type="evidence" value="ECO:0007669"/>
    <property type="project" value="InterPro"/>
</dbReference>
<comment type="caution">
    <text evidence="13">The sequence shown here is derived from an EMBL/GenBank/DDBJ whole genome shotgun (WGS) entry which is preliminary data.</text>
</comment>
<evidence type="ECO:0000256" key="8">
    <source>
        <dbReference type="ARBA" id="ARBA00023002"/>
    </source>
</evidence>
<dbReference type="Gene3D" id="3.30.920.10">
    <property type="entry name" value="Frataxin/CyaY"/>
    <property type="match status" value="1"/>
</dbReference>
<protein>
    <recommendedName>
        <fullName evidence="3">ferroxidase</fullName>
        <ecNumber evidence="3">1.16.3.1</ecNumber>
    </recommendedName>
</protein>
<evidence type="ECO:0000313" key="14">
    <source>
        <dbReference type="Proteomes" id="UP000716291"/>
    </source>
</evidence>
<keyword evidence="14" id="KW-1185">Reference proteome</keyword>
<dbReference type="GO" id="GO:0006826">
    <property type="term" value="P:iron ion transport"/>
    <property type="evidence" value="ECO:0007669"/>
    <property type="project" value="UniProtKB-KW"/>
</dbReference>
<keyword evidence="8" id="KW-0560">Oxidoreductase</keyword>
<evidence type="ECO:0000256" key="6">
    <source>
        <dbReference type="ARBA" id="ARBA00022496"/>
    </source>
</evidence>
<evidence type="ECO:0000256" key="11">
    <source>
        <dbReference type="ARBA" id="ARBA00023128"/>
    </source>
</evidence>
<comment type="subcellular location">
    <subcellularLocation>
        <location evidence="1">Mitochondrion</location>
    </subcellularLocation>
</comment>
<accession>A0A9P6X7M0</accession>
<dbReference type="PANTHER" id="PTHR16821">
    <property type="entry name" value="FRATAXIN"/>
    <property type="match status" value="1"/>
</dbReference>
<dbReference type="SMART" id="SM01219">
    <property type="entry name" value="Frataxin_Cyay"/>
    <property type="match status" value="1"/>
</dbReference>
<evidence type="ECO:0000256" key="2">
    <source>
        <dbReference type="ARBA" id="ARBA00008183"/>
    </source>
</evidence>
<keyword evidence="9" id="KW-0408">Iron</keyword>
<name>A0A9P6X7M0_RHIOR</name>
<dbReference type="PRINTS" id="PR00904">
    <property type="entry name" value="FRATAXIN"/>
</dbReference>
<evidence type="ECO:0000256" key="9">
    <source>
        <dbReference type="ARBA" id="ARBA00023004"/>
    </source>
</evidence>
<dbReference type="SUPFAM" id="SSF55387">
    <property type="entry name" value="Frataxin/Nqo15-like"/>
    <property type="match status" value="1"/>
</dbReference>
<dbReference type="NCBIfam" id="TIGR03421">
    <property type="entry name" value="FeS_CyaY"/>
    <property type="match status" value="1"/>
</dbReference>
<dbReference type="InterPro" id="IPR036524">
    <property type="entry name" value="Frataxin/CyaY_sf"/>
</dbReference>
<dbReference type="InterPro" id="IPR020895">
    <property type="entry name" value="Frataxin_CS"/>
</dbReference>
<dbReference type="PANTHER" id="PTHR16821:SF2">
    <property type="entry name" value="FRATAXIN, MITOCHONDRIAL"/>
    <property type="match status" value="1"/>
</dbReference>
<dbReference type="GO" id="GO:0008199">
    <property type="term" value="F:ferric iron binding"/>
    <property type="evidence" value="ECO:0007669"/>
    <property type="project" value="InterPro"/>
</dbReference>
<dbReference type="OrthoDB" id="1897642at2759"/>
<dbReference type="GO" id="GO:0006879">
    <property type="term" value="P:intracellular iron ion homeostasis"/>
    <property type="evidence" value="ECO:0007669"/>
    <property type="project" value="UniProtKB-KW"/>
</dbReference>
<evidence type="ECO:0000256" key="1">
    <source>
        <dbReference type="ARBA" id="ARBA00004173"/>
    </source>
</evidence>
<evidence type="ECO:0000256" key="5">
    <source>
        <dbReference type="ARBA" id="ARBA00022448"/>
    </source>
</evidence>
<evidence type="ECO:0000256" key="3">
    <source>
        <dbReference type="ARBA" id="ARBA00013107"/>
    </source>
</evidence>
<dbReference type="AlphaFoldDB" id="A0A9P6X7M0"/>
<evidence type="ECO:0000256" key="4">
    <source>
        <dbReference type="ARBA" id="ARBA00022434"/>
    </source>
</evidence>
<comment type="similarity">
    <text evidence="2">Belongs to the frataxin family.</text>
</comment>
<dbReference type="GO" id="GO:0008198">
    <property type="term" value="F:ferrous iron binding"/>
    <property type="evidence" value="ECO:0007669"/>
    <property type="project" value="TreeGrafter"/>
</dbReference>
<dbReference type="EC" id="1.16.3.1" evidence="3"/>
<evidence type="ECO:0000256" key="10">
    <source>
        <dbReference type="ARBA" id="ARBA00023065"/>
    </source>
</evidence>
<keyword evidence="4" id="KW-0409">Iron storage</keyword>
<dbReference type="GO" id="GO:0034986">
    <property type="term" value="F:iron chaperone activity"/>
    <property type="evidence" value="ECO:0007669"/>
    <property type="project" value="TreeGrafter"/>
</dbReference>
<dbReference type="PROSITE" id="PS01344">
    <property type="entry name" value="FRATAXIN_1"/>
    <property type="match status" value="1"/>
</dbReference>
<dbReference type="PROSITE" id="PS50810">
    <property type="entry name" value="FRATAXIN_2"/>
    <property type="match status" value="1"/>
</dbReference>
<dbReference type="Pfam" id="PF01491">
    <property type="entry name" value="Frataxin_Cyay"/>
    <property type="match status" value="1"/>
</dbReference>
<dbReference type="CDD" id="cd00503">
    <property type="entry name" value="Frataxin"/>
    <property type="match status" value="1"/>
</dbReference>
<dbReference type="EMBL" id="JAANQT010000990">
    <property type="protein sequence ID" value="KAG1307192.1"/>
    <property type="molecule type" value="Genomic_DNA"/>
</dbReference>
<dbReference type="InterPro" id="IPR017789">
    <property type="entry name" value="Frataxin"/>
</dbReference>
<comment type="catalytic activity">
    <reaction evidence="12">
        <text>4 Fe(2+) + O2 + 4 H(+) = 4 Fe(3+) + 2 H2O</text>
        <dbReference type="Rhea" id="RHEA:11148"/>
        <dbReference type="ChEBI" id="CHEBI:15377"/>
        <dbReference type="ChEBI" id="CHEBI:15378"/>
        <dbReference type="ChEBI" id="CHEBI:15379"/>
        <dbReference type="ChEBI" id="CHEBI:29033"/>
        <dbReference type="ChEBI" id="CHEBI:29034"/>
        <dbReference type="EC" id="1.16.3.1"/>
    </reaction>
</comment>
<organism evidence="13 14">
    <name type="scientific">Rhizopus oryzae</name>
    <name type="common">Mucormycosis agent</name>
    <name type="synonym">Rhizopus arrhizus var. delemar</name>
    <dbReference type="NCBI Taxonomy" id="64495"/>
    <lineage>
        <taxon>Eukaryota</taxon>
        <taxon>Fungi</taxon>
        <taxon>Fungi incertae sedis</taxon>
        <taxon>Mucoromycota</taxon>
        <taxon>Mucoromycotina</taxon>
        <taxon>Mucoromycetes</taxon>
        <taxon>Mucorales</taxon>
        <taxon>Mucorineae</taxon>
        <taxon>Rhizopodaceae</taxon>
        <taxon>Rhizopus</taxon>
    </lineage>
</organism>
<keyword evidence="10" id="KW-0406">Ion transport</keyword>
<dbReference type="GO" id="GO:0004322">
    <property type="term" value="F:ferroxidase activity"/>
    <property type="evidence" value="ECO:0007669"/>
    <property type="project" value="UniProtKB-EC"/>
</dbReference>
<keyword evidence="11" id="KW-0496">Mitochondrion</keyword>
<reference evidence="13" key="1">
    <citation type="journal article" date="2020" name="Microb. Genom.">
        <title>Genetic diversity of clinical and environmental Mucorales isolates obtained from an investigation of mucormycosis cases among solid organ transplant recipients.</title>
        <authorList>
            <person name="Nguyen M.H."/>
            <person name="Kaul D."/>
            <person name="Muto C."/>
            <person name="Cheng S.J."/>
            <person name="Richter R.A."/>
            <person name="Bruno V.M."/>
            <person name="Liu G."/>
            <person name="Beyhan S."/>
            <person name="Sundermann A.J."/>
            <person name="Mounaud S."/>
            <person name="Pasculle A.W."/>
            <person name="Nierman W.C."/>
            <person name="Driscoll E."/>
            <person name="Cumbie R."/>
            <person name="Clancy C.J."/>
            <person name="Dupont C.L."/>
        </authorList>
    </citation>
    <scope>NUCLEOTIDE SEQUENCE</scope>
    <source>
        <strain evidence="13">GL11</strain>
    </source>
</reference>
<dbReference type="Proteomes" id="UP000716291">
    <property type="component" value="Unassembled WGS sequence"/>
</dbReference>
<keyword evidence="7" id="KW-0809">Transit peptide</keyword>
<evidence type="ECO:0000256" key="7">
    <source>
        <dbReference type="ARBA" id="ARBA00022946"/>
    </source>
</evidence>
<dbReference type="GO" id="GO:0051537">
    <property type="term" value="F:2 iron, 2 sulfur cluster binding"/>
    <property type="evidence" value="ECO:0007669"/>
    <property type="project" value="TreeGrafter"/>
</dbReference>
<keyword evidence="6" id="KW-0410">Iron transport</keyword>
<evidence type="ECO:0000313" key="13">
    <source>
        <dbReference type="EMBL" id="KAG1307192.1"/>
    </source>
</evidence>
<dbReference type="GO" id="GO:0005739">
    <property type="term" value="C:mitochondrion"/>
    <property type="evidence" value="ECO:0007669"/>
    <property type="project" value="UniProtKB-SubCell"/>
</dbReference>
<dbReference type="NCBIfam" id="TIGR03422">
    <property type="entry name" value="mito_frataxin"/>
    <property type="match status" value="1"/>
</dbReference>
<evidence type="ECO:0000256" key="12">
    <source>
        <dbReference type="ARBA" id="ARBA00047990"/>
    </source>
</evidence>
<sequence>MFRQIARQAIQQTKRLSTTNCFVKGTPKVYPCISPRLFHTTFVRFDSKSTTTTPSFQITTLTPERYHRLADEILDHMVEKLEEISDVTDMQGFDVEYSQGVMTISVGKHGTYVINKQPPNHQIWLSSPISGPQRYDYDEKYKKWFYHRDNHTLEQVLNDELSTAFGKKIDLLENFEPQEE</sequence>
<gene>
    <name evidence="13" type="ORF">G6F64_007013</name>
</gene>